<keyword evidence="5 9" id="KW-0472">Membrane</keyword>
<feature type="region of interest" description="Disordered" evidence="8">
    <location>
        <begin position="427"/>
        <end position="502"/>
    </location>
</feature>
<organism evidence="12 13">
    <name type="scientific">Salarias fasciatus</name>
    <name type="common">Jewelled blenny</name>
    <name type="synonym">Blennius fasciatus</name>
    <dbReference type="NCBI Taxonomy" id="181472"/>
    <lineage>
        <taxon>Eukaryota</taxon>
        <taxon>Metazoa</taxon>
        <taxon>Chordata</taxon>
        <taxon>Craniata</taxon>
        <taxon>Vertebrata</taxon>
        <taxon>Euteleostomi</taxon>
        <taxon>Actinopterygii</taxon>
        <taxon>Neopterygii</taxon>
        <taxon>Teleostei</taxon>
        <taxon>Neoteleostei</taxon>
        <taxon>Acanthomorphata</taxon>
        <taxon>Ovalentaria</taxon>
        <taxon>Blenniimorphae</taxon>
        <taxon>Blenniiformes</taxon>
        <taxon>Blennioidei</taxon>
        <taxon>Blenniidae</taxon>
        <taxon>Salariinae</taxon>
        <taxon>Salarias</taxon>
    </lineage>
</organism>
<dbReference type="GO" id="GO:0004896">
    <property type="term" value="F:cytokine receptor activity"/>
    <property type="evidence" value="ECO:0007669"/>
    <property type="project" value="TreeGrafter"/>
</dbReference>
<evidence type="ECO:0000256" key="9">
    <source>
        <dbReference type="SAM" id="Phobius"/>
    </source>
</evidence>
<dbReference type="InterPro" id="IPR013783">
    <property type="entry name" value="Ig-like_fold"/>
</dbReference>
<dbReference type="Proteomes" id="UP000472267">
    <property type="component" value="Unassembled WGS sequence"/>
</dbReference>
<evidence type="ECO:0000256" key="4">
    <source>
        <dbReference type="ARBA" id="ARBA00022989"/>
    </source>
</evidence>
<keyword evidence="4 9" id="KW-1133">Transmembrane helix</keyword>
<feature type="domain" description="Fibronectin type-III" evidence="11">
    <location>
        <begin position="134"/>
        <end position="237"/>
    </location>
</feature>
<keyword evidence="7" id="KW-0325">Glycoprotein</keyword>
<dbReference type="FunCoup" id="A0A672JLH1">
    <property type="interactions" value="69"/>
</dbReference>
<evidence type="ECO:0000313" key="12">
    <source>
        <dbReference type="Ensembl" id="ENSSFAP00005055086.1"/>
    </source>
</evidence>
<dbReference type="InterPro" id="IPR025871">
    <property type="entry name" value="GHBP"/>
</dbReference>
<dbReference type="PANTHER" id="PTHR23037">
    <property type="entry name" value="CYTOKINE RECEPTOR"/>
    <property type="match status" value="1"/>
</dbReference>
<dbReference type="OMA" id="NECPHYS"/>
<dbReference type="CDD" id="cd00063">
    <property type="entry name" value="FN3"/>
    <property type="match status" value="1"/>
</dbReference>
<dbReference type="PROSITE" id="PS50853">
    <property type="entry name" value="FN3"/>
    <property type="match status" value="1"/>
</dbReference>
<dbReference type="SUPFAM" id="SSF49265">
    <property type="entry name" value="Fibronectin type III"/>
    <property type="match status" value="2"/>
</dbReference>
<keyword evidence="2 9" id="KW-0812">Transmembrane</keyword>
<evidence type="ECO:0000256" key="2">
    <source>
        <dbReference type="ARBA" id="ARBA00022692"/>
    </source>
</evidence>
<evidence type="ECO:0000256" key="8">
    <source>
        <dbReference type="SAM" id="MobiDB-lite"/>
    </source>
</evidence>
<dbReference type="Pfam" id="PF12772">
    <property type="entry name" value="GHBP"/>
    <property type="match status" value="1"/>
</dbReference>
<reference evidence="12" key="1">
    <citation type="submission" date="2025-08" db="UniProtKB">
        <authorList>
            <consortium name="Ensembl"/>
        </authorList>
    </citation>
    <scope>IDENTIFICATION</scope>
</reference>
<feature type="transmembrane region" description="Helical" evidence="9">
    <location>
        <begin position="241"/>
        <end position="263"/>
    </location>
</feature>
<dbReference type="PANTHER" id="PTHR23037:SF46">
    <property type="entry name" value="INTERLEUKIN 5 RECEPTOR SUBUNIT ALPHA"/>
    <property type="match status" value="1"/>
</dbReference>
<accession>A0A672JLH1</accession>
<evidence type="ECO:0000256" key="7">
    <source>
        <dbReference type="ARBA" id="ARBA00023180"/>
    </source>
</evidence>
<dbReference type="InterPro" id="IPR036116">
    <property type="entry name" value="FN3_sf"/>
</dbReference>
<feature type="signal peptide" evidence="10">
    <location>
        <begin position="1"/>
        <end position="20"/>
    </location>
</feature>
<feature type="region of interest" description="Disordered" evidence="8">
    <location>
        <begin position="527"/>
        <end position="549"/>
    </location>
</feature>
<dbReference type="OrthoDB" id="9890215at2759"/>
<feature type="chain" id="PRO_5025385230" evidence="10">
    <location>
        <begin position="21"/>
        <end position="549"/>
    </location>
</feature>
<evidence type="ECO:0000256" key="6">
    <source>
        <dbReference type="ARBA" id="ARBA00023170"/>
    </source>
</evidence>
<keyword evidence="6" id="KW-0675">Receptor</keyword>
<protein>
    <submittedName>
        <fullName evidence="12">Growth hormone receptor-like</fullName>
    </submittedName>
</protein>
<sequence>MAAALGALLFLLLRPLAVEPASDEARSQRGPHLTSCVSADMETFLCSWNVGAFQNLSRPGDLRLFFINMQSPTSPPTNWSECPHYSTERPNQCFFSKAHTKIWTSYRVKLCSRSLDTEYDEIGFHVEDIVQPDPPISLNWTLLNMSLTGLYYDVMVSWRPPESADVKIGWMTLQYEVQYRDVSSEQWQAVDLVKTTYRSLFGLQANVNHEVRVRCKPFAGKHFGEFSDSLFIHVQSNVPRFPMVALLIFGAFCLVAILMVVVISQQDKLMVILLPPVPGPKIRGIDSELLKKGELRKLTSILGAPPDLRPELYNSDPWVEFIDLDIEEQNDRLTDLDTDCLMDRSLSSNCSPLSLGFRDDDSGRASCCDPDLPSDPEAPSFRPLTPNPALGKEPPCPVDSEPDPAEEPAAPGREALYAQVSEVRASGKVLLSPEEDGSREKAAEKEKDNQFQLFVVNADHKDYASELSAGKENPKPSAGDPREEPRQADPAPASPSPPPPVYTVVEAVDRQNSLLLTPSLTPAPQLIIPKSMPTPDGYLTPELLGSITP</sequence>
<gene>
    <name evidence="12" type="primary">ghrb</name>
</gene>
<dbReference type="InParanoid" id="A0A672JLH1"/>
<name>A0A672JLH1_SALFA</name>
<feature type="region of interest" description="Disordered" evidence="8">
    <location>
        <begin position="362"/>
        <end position="410"/>
    </location>
</feature>
<dbReference type="Ensembl" id="ENSSFAT00005056781.1">
    <property type="protein sequence ID" value="ENSSFAP00005055086.1"/>
    <property type="gene ID" value="ENSSFAG00005026162.1"/>
</dbReference>
<reference evidence="12" key="2">
    <citation type="submission" date="2025-09" db="UniProtKB">
        <authorList>
            <consortium name="Ensembl"/>
        </authorList>
    </citation>
    <scope>IDENTIFICATION</scope>
</reference>
<keyword evidence="3 10" id="KW-0732">Signal</keyword>
<evidence type="ECO:0000256" key="1">
    <source>
        <dbReference type="ARBA" id="ARBA00004479"/>
    </source>
</evidence>
<dbReference type="GO" id="GO:0009897">
    <property type="term" value="C:external side of plasma membrane"/>
    <property type="evidence" value="ECO:0007669"/>
    <property type="project" value="TreeGrafter"/>
</dbReference>
<evidence type="ECO:0000256" key="3">
    <source>
        <dbReference type="ARBA" id="ARBA00022729"/>
    </source>
</evidence>
<keyword evidence="13" id="KW-1185">Reference proteome</keyword>
<comment type="subcellular location">
    <subcellularLocation>
        <location evidence="1">Membrane</location>
        <topology evidence="1">Single-pass type I membrane protein</topology>
    </subcellularLocation>
</comment>
<evidence type="ECO:0000313" key="13">
    <source>
        <dbReference type="Proteomes" id="UP000472267"/>
    </source>
</evidence>
<dbReference type="InterPro" id="IPR003961">
    <property type="entry name" value="FN3_dom"/>
</dbReference>
<feature type="compositionally biased region" description="Basic and acidic residues" evidence="8">
    <location>
        <begin position="436"/>
        <end position="449"/>
    </location>
</feature>
<dbReference type="AlphaFoldDB" id="A0A672JLH1"/>
<proteinExistence type="predicted"/>
<feature type="compositionally biased region" description="Pro residues" evidence="8">
    <location>
        <begin position="492"/>
        <end position="501"/>
    </location>
</feature>
<evidence type="ECO:0000256" key="10">
    <source>
        <dbReference type="SAM" id="SignalP"/>
    </source>
</evidence>
<dbReference type="Gene3D" id="2.60.40.10">
    <property type="entry name" value="Immunoglobulins"/>
    <property type="match status" value="2"/>
</dbReference>
<evidence type="ECO:0000259" key="11">
    <source>
        <dbReference type="PROSITE" id="PS50853"/>
    </source>
</evidence>
<evidence type="ECO:0000256" key="5">
    <source>
        <dbReference type="ARBA" id="ARBA00023136"/>
    </source>
</evidence>